<dbReference type="GO" id="GO:1901135">
    <property type="term" value="P:carbohydrate derivative metabolic process"/>
    <property type="evidence" value="ECO:0007669"/>
    <property type="project" value="UniProtKB-ARBA"/>
</dbReference>
<organism evidence="3 4">
    <name type="scientific">Halothiobacillus neapolitanus (strain ATCC 23641 / DSM 15147 / CIP 104769 / NCIMB 8539 / c2)</name>
    <name type="common">Thiobacillus neapolitanus</name>
    <dbReference type="NCBI Taxonomy" id="555778"/>
    <lineage>
        <taxon>Bacteria</taxon>
        <taxon>Pseudomonadati</taxon>
        <taxon>Pseudomonadota</taxon>
        <taxon>Gammaproteobacteria</taxon>
        <taxon>Chromatiales</taxon>
        <taxon>Halothiobacillaceae</taxon>
        <taxon>Halothiobacillus</taxon>
    </lineage>
</organism>
<dbReference type="Pfam" id="PF13439">
    <property type="entry name" value="Glyco_transf_4"/>
    <property type="match status" value="1"/>
</dbReference>
<dbReference type="InterPro" id="IPR001296">
    <property type="entry name" value="Glyco_trans_1"/>
</dbReference>
<dbReference type="GO" id="GO:0016757">
    <property type="term" value="F:glycosyltransferase activity"/>
    <property type="evidence" value="ECO:0007669"/>
    <property type="project" value="InterPro"/>
</dbReference>
<dbReference type="SUPFAM" id="SSF53756">
    <property type="entry name" value="UDP-Glycosyltransferase/glycogen phosphorylase"/>
    <property type="match status" value="1"/>
</dbReference>
<dbReference type="eggNOG" id="COG0438">
    <property type="taxonomic scope" value="Bacteria"/>
</dbReference>
<proteinExistence type="predicted"/>
<evidence type="ECO:0000313" key="3">
    <source>
        <dbReference type="EMBL" id="ACX96946.1"/>
    </source>
</evidence>
<reference evidence="3 4" key="1">
    <citation type="submission" date="2009-10" db="EMBL/GenBank/DDBJ databases">
        <title>Complete sequence of Halothiobacillus neapolitanus c2.</title>
        <authorList>
            <consortium name="US DOE Joint Genome Institute"/>
            <person name="Lucas S."/>
            <person name="Copeland A."/>
            <person name="Lapidus A."/>
            <person name="Glavina del Rio T."/>
            <person name="Tice H."/>
            <person name="Bruce D."/>
            <person name="Goodwin L."/>
            <person name="Pitluck S."/>
            <person name="Davenport K."/>
            <person name="Brettin T."/>
            <person name="Detter J.C."/>
            <person name="Han C."/>
            <person name="Tapia R."/>
            <person name="Larimer F."/>
            <person name="Land M."/>
            <person name="Hauser L."/>
            <person name="Kyrpides N."/>
            <person name="Mikhailova N."/>
            <person name="Kerfeld C."/>
            <person name="Cannon G."/>
            <person name="Heinhort S."/>
        </authorList>
    </citation>
    <scope>NUCLEOTIDE SEQUENCE [LARGE SCALE GENOMIC DNA]</scope>
    <source>
        <strain evidence="4">ATCC 23641 / c2</strain>
    </source>
</reference>
<dbReference type="KEGG" id="hna:Hneap_2129"/>
<dbReference type="Proteomes" id="UP000009102">
    <property type="component" value="Chromosome"/>
</dbReference>
<gene>
    <name evidence="3" type="ordered locus">Hneap_2129</name>
</gene>
<sequence>MTESSLHVLHVVGSVGIGGAERHVLDLCQLQKAKGLRVRVALPAAGALSVALDMHGIEYALFGRGGRWSPLSLWRLWRIIHRDPPHLIHAHMPRSASMVGRTKGRIPLVATAHNIVKSIRPFVGSDFVICVSNQVKDSLLALGFPGERASIVHNAIVPFQEALGARDQIRAEMGWRHAVVILCVARLVPAKGQSYAIRALPEILSNEPAAKLVLVGAGPDDLMLRELAINLGVAEHVAILGARQDVPHLLQAADIYLQPSLKEGFCIAFLEAMSMGLPCVGTRTGAIPDMLQYGDEGILIEPADIHAIAGSVNRLINEPSLATQYAQRAKAFVNEAFGQGRQLLETLAVYQCVVASARNSWGGE</sequence>
<dbReference type="STRING" id="555778.Hneap_2129"/>
<dbReference type="CDD" id="cd03801">
    <property type="entry name" value="GT4_PimA-like"/>
    <property type="match status" value="1"/>
</dbReference>
<feature type="domain" description="Glycosyl transferase family 1" evidence="1">
    <location>
        <begin position="177"/>
        <end position="331"/>
    </location>
</feature>
<keyword evidence="4" id="KW-1185">Reference proteome</keyword>
<dbReference type="Gene3D" id="3.40.50.2000">
    <property type="entry name" value="Glycogen Phosphorylase B"/>
    <property type="match status" value="2"/>
</dbReference>
<evidence type="ECO:0000259" key="2">
    <source>
        <dbReference type="Pfam" id="PF13439"/>
    </source>
</evidence>
<dbReference type="OrthoDB" id="9775208at2"/>
<evidence type="ECO:0000313" key="4">
    <source>
        <dbReference type="Proteomes" id="UP000009102"/>
    </source>
</evidence>
<accession>D0KW43</accession>
<dbReference type="AlphaFoldDB" id="D0KW43"/>
<name>D0KW43_HALNC</name>
<protein>
    <submittedName>
        <fullName evidence="3">Glycosyl transferase group 1</fullName>
    </submittedName>
</protein>
<dbReference type="PANTHER" id="PTHR12526">
    <property type="entry name" value="GLYCOSYLTRANSFERASE"/>
    <property type="match status" value="1"/>
</dbReference>
<evidence type="ECO:0000259" key="1">
    <source>
        <dbReference type="Pfam" id="PF00534"/>
    </source>
</evidence>
<dbReference type="HOGENOM" id="CLU_009583_0_3_6"/>
<keyword evidence="3" id="KW-0808">Transferase</keyword>
<dbReference type="PANTHER" id="PTHR12526:SF630">
    <property type="entry name" value="GLYCOSYLTRANSFERASE"/>
    <property type="match status" value="1"/>
</dbReference>
<dbReference type="InterPro" id="IPR028098">
    <property type="entry name" value="Glyco_trans_4-like_N"/>
</dbReference>
<dbReference type="RefSeq" id="WP_012824978.1">
    <property type="nucleotide sequence ID" value="NC_013422.1"/>
</dbReference>
<dbReference type="EMBL" id="CP001801">
    <property type="protein sequence ID" value="ACX96946.1"/>
    <property type="molecule type" value="Genomic_DNA"/>
</dbReference>
<dbReference type="Pfam" id="PF00534">
    <property type="entry name" value="Glycos_transf_1"/>
    <property type="match status" value="1"/>
</dbReference>
<dbReference type="CAZy" id="GT4">
    <property type="family name" value="Glycosyltransferase Family 4"/>
</dbReference>
<feature type="domain" description="Glycosyltransferase subfamily 4-like N-terminal" evidence="2">
    <location>
        <begin position="17"/>
        <end position="156"/>
    </location>
</feature>